<comment type="caution">
    <text evidence="2">The sequence shown here is derived from an EMBL/GenBank/DDBJ whole genome shotgun (WGS) entry which is preliminary data.</text>
</comment>
<protein>
    <submittedName>
        <fullName evidence="2">Uncharacterized protein</fullName>
    </submittedName>
</protein>
<name>A0ABR2B2W7_9ROSI</name>
<evidence type="ECO:0000313" key="2">
    <source>
        <dbReference type="EMBL" id="KAK8501113.1"/>
    </source>
</evidence>
<proteinExistence type="predicted"/>
<feature type="region of interest" description="Disordered" evidence="1">
    <location>
        <begin position="1"/>
        <end position="50"/>
    </location>
</feature>
<feature type="compositionally biased region" description="Polar residues" evidence="1">
    <location>
        <begin position="33"/>
        <end position="46"/>
    </location>
</feature>
<organism evidence="2 3">
    <name type="scientific">Hibiscus sabdariffa</name>
    <name type="common">roselle</name>
    <dbReference type="NCBI Taxonomy" id="183260"/>
    <lineage>
        <taxon>Eukaryota</taxon>
        <taxon>Viridiplantae</taxon>
        <taxon>Streptophyta</taxon>
        <taxon>Embryophyta</taxon>
        <taxon>Tracheophyta</taxon>
        <taxon>Spermatophyta</taxon>
        <taxon>Magnoliopsida</taxon>
        <taxon>eudicotyledons</taxon>
        <taxon>Gunneridae</taxon>
        <taxon>Pentapetalae</taxon>
        <taxon>rosids</taxon>
        <taxon>malvids</taxon>
        <taxon>Malvales</taxon>
        <taxon>Malvaceae</taxon>
        <taxon>Malvoideae</taxon>
        <taxon>Hibiscus</taxon>
    </lineage>
</organism>
<evidence type="ECO:0000313" key="3">
    <source>
        <dbReference type="Proteomes" id="UP001472677"/>
    </source>
</evidence>
<keyword evidence="3" id="KW-1185">Reference proteome</keyword>
<sequence length="116" mass="12881">MKKVRGEDVGVVGEGMNEKELGNGGRGVAIGKTTATRPPTKLVSQPENDDELQLSTTVKVEEFVEWPAAEESNVCSVITAFSLEKSMRVFHDEMVNDSRWFFRCELRSTAACLKEL</sequence>
<gene>
    <name evidence="2" type="ORF">V6N12_020361</name>
</gene>
<accession>A0ABR2B2W7</accession>
<evidence type="ECO:0000256" key="1">
    <source>
        <dbReference type="SAM" id="MobiDB-lite"/>
    </source>
</evidence>
<dbReference type="EMBL" id="JBBPBM010000196">
    <property type="protein sequence ID" value="KAK8501113.1"/>
    <property type="molecule type" value="Genomic_DNA"/>
</dbReference>
<dbReference type="Proteomes" id="UP001472677">
    <property type="component" value="Unassembled WGS sequence"/>
</dbReference>
<reference evidence="2 3" key="1">
    <citation type="journal article" date="2024" name="G3 (Bethesda)">
        <title>Genome assembly of Hibiscus sabdariffa L. provides insights into metabolisms of medicinal natural products.</title>
        <authorList>
            <person name="Kim T."/>
        </authorList>
    </citation>
    <scope>NUCLEOTIDE SEQUENCE [LARGE SCALE GENOMIC DNA]</scope>
    <source>
        <strain evidence="2">TK-2024</strain>
        <tissue evidence="2">Old leaves</tissue>
    </source>
</reference>